<evidence type="ECO:0000313" key="3">
    <source>
        <dbReference type="Proteomes" id="UP000077202"/>
    </source>
</evidence>
<evidence type="ECO:0000256" key="1">
    <source>
        <dbReference type="SAM" id="MobiDB-lite"/>
    </source>
</evidence>
<proteinExistence type="predicted"/>
<reference evidence="2" key="1">
    <citation type="submission" date="2016-03" db="EMBL/GenBank/DDBJ databases">
        <title>Mechanisms controlling the formation of the plant cell surface in tip-growing cells are functionally conserved among land plants.</title>
        <authorList>
            <person name="Honkanen S."/>
            <person name="Jones V.A."/>
            <person name="Morieri G."/>
            <person name="Champion C."/>
            <person name="Hetherington A.J."/>
            <person name="Kelly S."/>
            <person name="Saint-Marcoux D."/>
            <person name="Proust H."/>
            <person name="Prescott H."/>
            <person name="Dolan L."/>
        </authorList>
    </citation>
    <scope>NUCLEOTIDE SEQUENCE [LARGE SCALE GENOMIC DNA]</scope>
    <source>
        <tissue evidence="2">Whole gametophyte</tissue>
    </source>
</reference>
<accession>A0A176VJV9</accession>
<dbReference type="AlphaFoldDB" id="A0A176VJV9"/>
<sequence length="162" mass="17965">MRGREGRKEGSREAQEFDALGGGAQQMPCVKAQRKRTPETVTGRDGVRGGRRAQSWDSTKREIPAFRPLPDSHPSNKQANEAEHYEDEEEEEEERRTTTAFHIRLNSSSAELHSCPPSRLASEVGWGFGRTGIGRQAGRGTGVVSEQQENGEEQIPPTLSHK</sequence>
<feature type="compositionally biased region" description="Gly residues" evidence="1">
    <location>
        <begin position="132"/>
        <end position="141"/>
    </location>
</feature>
<gene>
    <name evidence="2" type="ORF">AXG93_517s1150</name>
</gene>
<feature type="region of interest" description="Disordered" evidence="1">
    <location>
        <begin position="132"/>
        <end position="162"/>
    </location>
</feature>
<name>A0A176VJV9_MARPO</name>
<protein>
    <submittedName>
        <fullName evidence="2">Uncharacterized protein</fullName>
    </submittedName>
</protein>
<dbReference type="EMBL" id="LVLJ01003592">
    <property type="protein sequence ID" value="OAE20601.1"/>
    <property type="molecule type" value="Genomic_DNA"/>
</dbReference>
<keyword evidence="3" id="KW-1185">Reference proteome</keyword>
<evidence type="ECO:0000313" key="2">
    <source>
        <dbReference type="EMBL" id="OAE20601.1"/>
    </source>
</evidence>
<organism evidence="2 3">
    <name type="scientific">Marchantia polymorpha subsp. ruderalis</name>
    <dbReference type="NCBI Taxonomy" id="1480154"/>
    <lineage>
        <taxon>Eukaryota</taxon>
        <taxon>Viridiplantae</taxon>
        <taxon>Streptophyta</taxon>
        <taxon>Embryophyta</taxon>
        <taxon>Marchantiophyta</taxon>
        <taxon>Marchantiopsida</taxon>
        <taxon>Marchantiidae</taxon>
        <taxon>Marchantiales</taxon>
        <taxon>Marchantiaceae</taxon>
        <taxon>Marchantia</taxon>
    </lineage>
</organism>
<feature type="compositionally biased region" description="Acidic residues" evidence="1">
    <location>
        <begin position="84"/>
        <end position="93"/>
    </location>
</feature>
<comment type="caution">
    <text evidence="2">The sequence shown here is derived from an EMBL/GenBank/DDBJ whole genome shotgun (WGS) entry which is preliminary data.</text>
</comment>
<feature type="region of interest" description="Disordered" evidence="1">
    <location>
        <begin position="1"/>
        <end position="100"/>
    </location>
</feature>
<dbReference type="Proteomes" id="UP000077202">
    <property type="component" value="Unassembled WGS sequence"/>
</dbReference>
<feature type="compositionally biased region" description="Basic and acidic residues" evidence="1">
    <location>
        <begin position="1"/>
        <end position="15"/>
    </location>
</feature>